<dbReference type="PANTHER" id="PTHR45527">
    <property type="entry name" value="NONRIBOSOMAL PEPTIDE SYNTHETASE"/>
    <property type="match status" value="1"/>
</dbReference>
<dbReference type="InterPro" id="IPR009081">
    <property type="entry name" value="PP-bd_ACP"/>
</dbReference>
<dbReference type="GO" id="GO:0043041">
    <property type="term" value="P:amino acid activation for nonribosomal peptide biosynthetic process"/>
    <property type="evidence" value="ECO:0007669"/>
    <property type="project" value="TreeGrafter"/>
</dbReference>
<evidence type="ECO:0000313" key="7">
    <source>
        <dbReference type="Proteomes" id="UP000236290"/>
    </source>
</evidence>
<dbReference type="EMBL" id="MTYI01000078">
    <property type="protein sequence ID" value="PNP53580.1"/>
    <property type="molecule type" value="Genomic_DNA"/>
</dbReference>
<dbReference type="GO" id="GO:0031177">
    <property type="term" value="F:phosphopantetheine binding"/>
    <property type="evidence" value="ECO:0007669"/>
    <property type="project" value="InterPro"/>
</dbReference>
<feature type="region of interest" description="Disordered" evidence="4">
    <location>
        <begin position="190"/>
        <end position="286"/>
    </location>
</feature>
<accession>A0A2K0U727</accession>
<comment type="caution">
    <text evidence="6">The sequence shown here is derived from an EMBL/GenBank/DDBJ whole genome shotgun (WGS) entry which is preliminary data.</text>
</comment>
<proteinExistence type="predicted"/>
<dbReference type="SUPFAM" id="SSF47336">
    <property type="entry name" value="ACP-like"/>
    <property type="match status" value="1"/>
</dbReference>
<dbReference type="GO" id="GO:0009239">
    <property type="term" value="P:enterobactin biosynthetic process"/>
    <property type="evidence" value="ECO:0007669"/>
    <property type="project" value="TreeGrafter"/>
</dbReference>
<dbReference type="PROSITE" id="PS50075">
    <property type="entry name" value="CARRIER"/>
    <property type="match status" value="1"/>
</dbReference>
<dbReference type="InterPro" id="IPR020806">
    <property type="entry name" value="PKS_PP-bd"/>
</dbReference>
<evidence type="ECO:0000256" key="4">
    <source>
        <dbReference type="SAM" id="MobiDB-lite"/>
    </source>
</evidence>
<evidence type="ECO:0000259" key="5">
    <source>
        <dbReference type="PROSITE" id="PS50075"/>
    </source>
</evidence>
<dbReference type="OrthoDB" id="329835at2759"/>
<dbReference type="InterPro" id="IPR023213">
    <property type="entry name" value="CAT-like_dom_sf"/>
</dbReference>
<dbReference type="Gene3D" id="1.10.1200.10">
    <property type="entry name" value="ACP-like"/>
    <property type="match status" value="1"/>
</dbReference>
<dbReference type="InterPro" id="IPR006162">
    <property type="entry name" value="Ppantetheine_attach_site"/>
</dbReference>
<keyword evidence="2" id="KW-0597">Phosphoprotein</keyword>
<dbReference type="GO" id="GO:0047527">
    <property type="term" value="F:2,3-dihydroxybenzoate-serine ligase activity"/>
    <property type="evidence" value="ECO:0007669"/>
    <property type="project" value="TreeGrafter"/>
</dbReference>
<reference evidence="6 7" key="1">
    <citation type="submission" date="2017-02" db="EMBL/GenBank/DDBJ databases">
        <title>Genomes of Trichoderma spp. with biocontrol activity.</title>
        <authorList>
            <person name="Gardiner D."/>
            <person name="Kazan K."/>
            <person name="Vos C."/>
            <person name="Harvey P."/>
        </authorList>
    </citation>
    <scope>NUCLEOTIDE SEQUENCE [LARGE SCALE GENOMIC DNA]</scope>
    <source>
        <strain evidence="6 7">Tr1</strain>
    </source>
</reference>
<dbReference type="SUPFAM" id="SSF52777">
    <property type="entry name" value="CoA-dependent acyltransferases"/>
    <property type="match status" value="1"/>
</dbReference>
<dbReference type="GO" id="GO:0009366">
    <property type="term" value="C:enterobactin synthetase complex"/>
    <property type="evidence" value="ECO:0007669"/>
    <property type="project" value="TreeGrafter"/>
</dbReference>
<dbReference type="InterPro" id="IPR001242">
    <property type="entry name" value="Condensation_dom"/>
</dbReference>
<sequence>MDQLSALGLQRLSEADLQQVFAETIRAGRPDPKDAETTPFAVVTSGIRNFSEDENIKGLWFTNPFFSHCVIDAKVAELESDSSDKKSNIPAARQLVKATSREQALDILKECFATKLRVILQLGSQDIDYDAPLVELGIDSLVAVEVRSWFLKEVRVDIPVLKVVGGASLAELCDRAVDKLPEELVVSIGKQGEPQPPASSAQPQPVAPKPTPLPVSSLVVDSHGPPSEVSVSPAGTPLLSVGPASSSATEASTRSGSPSEATRLSQKVSSKLQSYFPPPEPPVERKRPAKRFIKSVPISLGQSRFWFLQQLLDDQRTHNVAYYYHIKGNLDVGDMERAVRLVASRHEALRTCFVQDETDASQAYYKVLPSSPVRLICKKIDSEDDVASEYQSLRAHDLDMASGELLKLVLLTLSPSSHFLRMYHHHIIMDGISLQVFLSDL</sequence>
<dbReference type="SMART" id="SM00823">
    <property type="entry name" value="PKS_PP"/>
    <property type="match status" value="1"/>
</dbReference>
<dbReference type="AlphaFoldDB" id="A0A2K0U727"/>
<evidence type="ECO:0000256" key="3">
    <source>
        <dbReference type="ARBA" id="ARBA00022598"/>
    </source>
</evidence>
<dbReference type="GO" id="GO:0005829">
    <property type="term" value="C:cytosol"/>
    <property type="evidence" value="ECO:0007669"/>
    <property type="project" value="TreeGrafter"/>
</dbReference>
<evidence type="ECO:0000256" key="2">
    <source>
        <dbReference type="ARBA" id="ARBA00022553"/>
    </source>
</evidence>
<keyword evidence="1" id="KW-0596">Phosphopantetheine</keyword>
<dbReference type="PROSITE" id="PS00012">
    <property type="entry name" value="PHOSPHOPANTETHEINE"/>
    <property type="match status" value="1"/>
</dbReference>
<evidence type="ECO:0000256" key="1">
    <source>
        <dbReference type="ARBA" id="ARBA00022450"/>
    </source>
</evidence>
<feature type="compositionally biased region" description="Polar residues" evidence="4">
    <location>
        <begin position="258"/>
        <end position="273"/>
    </location>
</feature>
<dbReference type="Pfam" id="PF00668">
    <property type="entry name" value="Condensation"/>
    <property type="match status" value="1"/>
</dbReference>
<feature type="domain" description="Carrier" evidence="5">
    <location>
        <begin position="102"/>
        <end position="180"/>
    </location>
</feature>
<name>A0A2K0U727_TRIHA</name>
<organism evidence="6 7">
    <name type="scientific">Trichoderma harzianum</name>
    <name type="common">Hypocrea lixii</name>
    <dbReference type="NCBI Taxonomy" id="5544"/>
    <lineage>
        <taxon>Eukaryota</taxon>
        <taxon>Fungi</taxon>
        <taxon>Dikarya</taxon>
        <taxon>Ascomycota</taxon>
        <taxon>Pezizomycotina</taxon>
        <taxon>Sordariomycetes</taxon>
        <taxon>Hypocreomycetidae</taxon>
        <taxon>Hypocreales</taxon>
        <taxon>Hypocreaceae</taxon>
        <taxon>Trichoderma</taxon>
    </lineage>
</organism>
<dbReference type="Proteomes" id="UP000236290">
    <property type="component" value="Unassembled WGS sequence"/>
</dbReference>
<keyword evidence="3" id="KW-0436">Ligase</keyword>
<feature type="compositionally biased region" description="Low complexity" evidence="4">
    <location>
        <begin position="244"/>
        <end position="257"/>
    </location>
</feature>
<evidence type="ECO:0000313" key="6">
    <source>
        <dbReference type="EMBL" id="PNP53580.1"/>
    </source>
</evidence>
<protein>
    <recommendedName>
        <fullName evidence="5">Carrier domain-containing protein</fullName>
    </recommendedName>
</protein>
<dbReference type="Pfam" id="PF00550">
    <property type="entry name" value="PP-binding"/>
    <property type="match status" value="1"/>
</dbReference>
<dbReference type="Gene3D" id="3.30.559.10">
    <property type="entry name" value="Chloramphenicol acetyltransferase-like domain"/>
    <property type="match status" value="1"/>
</dbReference>
<gene>
    <name evidence="6" type="ORF">THARTR1_05962</name>
</gene>
<dbReference type="PANTHER" id="PTHR45527:SF1">
    <property type="entry name" value="FATTY ACID SYNTHASE"/>
    <property type="match status" value="1"/>
</dbReference>
<dbReference type="InterPro" id="IPR036736">
    <property type="entry name" value="ACP-like_sf"/>
</dbReference>